<proteinExistence type="predicted"/>
<feature type="transmembrane region" description="Helical" evidence="1">
    <location>
        <begin position="176"/>
        <end position="200"/>
    </location>
</feature>
<organism evidence="2 3">
    <name type="scientific">Promicromonospora sukumoe</name>
    <dbReference type="NCBI Taxonomy" id="88382"/>
    <lineage>
        <taxon>Bacteria</taxon>
        <taxon>Bacillati</taxon>
        <taxon>Actinomycetota</taxon>
        <taxon>Actinomycetes</taxon>
        <taxon>Micrococcales</taxon>
        <taxon>Promicromonosporaceae</taxon>
        <taxon>Promicromonospora</taxon>
    </lineage>
</organism>
<reference evidence="2 3" key="1">
    <citation type="submission" date="2020-07" db="EMBL/GenBank/DDBJ databases">
        <title>Sequencing the genomes of 1000 actinobacteria strains.</title>
        <authorList>
            <person name="Klenk H.-P."/>
        </authorList>
    </citation>
    <scope>NUCLEOTIDE SEQUENCE [LARGE SCALE GENOMIC DNA]</scope>
    <source>
        <strain evidence="2 3">DSM 44121</strain>
    </source>
</reference>
<dbReference type="RefSeq" id="WP_182619550.1">
    <property type="nucleotide sequence ID" value="NZ_BAAATF010000015.1"/>
</dbReference>
<dbReference type="NCBIfam" id="NF038403">
    <property type="entry name" value="perm_prefix_1"/>
    <property type="match status" value="1"/>
</dbReference>
<dbReference type="Proteomes" id="UP000540568">
    <property type="component" value="Unassembled WGS sequence"/>
</dbReference>
<protein>
    <submittedName>
        <fullName evidence="2">Uncharacterized protein</fullName>
    </submittedName>
</protein>
<keyword evidence="3" id="KW-1185">Reference proteome</keyword>
<feature type="transmembrane region" description="Helical" evidence="1">
    <location>
        <begin position="346"/>
        <end position="365"/>
    </location>
</feature>
<feature type="transmembrane region" description="Helical" evidence="1">
    <location>
        <begin position="100"/>
        <end position="123"/>
    </location>
</feature>
<sequence length="385" mass="40342">MNTSVHRLLDEAFAGLPATHDVQDLKEEIRANLLDRVAELTASGVDADDAARRALGELGDVRALVEDADDGVPVAPSPGVASAAAAAAGRPPVPPRRRDVAGLVVASAVVLLALTPPVLVGGFVVDAFQTGRVAPDGPSPLLLVAPLLIGPVAGLIVGASLVRETTKRYGMPLRRAAAYGVASALLVLGLVGGIEAGVLFGQVRVTVQTGAPLLVAGGAWLAYLLATQTNRHKPWVLEQARTHDGYRPSRRFVIGVVIASVVVLSPFVGVLLTVSGQMWGMIPLLVGALFAGPAIGWIVGASLLQETDRRYAMPRQRAIAYGFAWALIALSLFVGTAGYTSFMSPFYLMIMTPVLLAGIAWLAYLSATQTNRRKAWVLDGARKAD</sequence>
<evidence type="ECO:0000313" key="2">
    <source>
        <dbReference type="EMBL" id="MBA8810457.1"/>
    </source>
</evidence>
<accession>A0A7W3JCU2</accession>
<evidence type="ECO:0000313" key="3">
    <source>
        <dbReference type="Proteomes" id="UP000540568"/>
    </source>
</evidence>
<feature type="transmembrane region" description="Helical" evidence="1">
    <location>
        <begin position="278"/>
        <end position="299"/>
    </location>
</feature>
<feature type="transmembrane region" description="Helical" evidence="1">
    <location>
        <begin position="206"/>
        <end position="226"/>
    </location>
</feature>
<comment type="caution">
    <text evidence="2">The sequence shown here is derived from an EMBL/GenBank/DDBJ whole genome shotgun (WGS) entry which is preliminary data.</text>
</comment>
<evidence type="ECO:0000256" key="1">
    <source>
        <dbReference type="SAM" id="Phobius"/>
    </source>
</evidence>
<dbReference type="EMBL" id="JACGWV010000002">
    <property type="protein sequence ID" value="MBA8810457.1"/>
    <property type="molecule type" value="Genomic_DNA"/>
</dbReference>
<dbReference type="InterPro" id="IPR047928">
    <property type="entry name" value="Perm_prefix_1"/>
</dbReference>
<name>A0A7W3JCU2_9MICO</name>
<feature type="transmembrane region" description="Helical" evidence="1">
    <location>
        <begin position="319"/>
        <end position="340"/>
    </location>
</feature>
<feature type="transmembrane region" description="Helical" evidence="1">
    <location>
        <begin position="252"/>
        <end position="272"/>
    </location>
</feature>
<gene>
    <name evidence="2" type="ORF">FHX71_004433</name>
</gene>
<keyword evidence="1" id="KW-0812">Transmembrane</keyword>
<dbReference type="AlphaFoldDB" id="A0A7W3JCU2"/>
<keyword evidence="1" id="KW-0472">Membrane</keyword>
<keyword evidence="1" id="KW-1133">Transmembrane helix</keyword>
<feature type="transmembrane region" description="Helical" evidence="1">
    <location>
        <begin position="143"/>
        <end position="164"/>
    </location>
</feature>